<dbReference type="EMBL" id="UINC01196452">
    <property type="protein sequence ID" value="SVE13461.1"/>
    <property type="molecule type" value="Genomic_DNA"/>
</dbReference>
<feature type="non-terminal residue" evidence="1">
    <location>
        <position position="106"/>
    </location>
</feature>
<sequence>MTVLQPTDEQVYEVAEQLGISVDAAKVALMQPRFADYVAAYKVVDDMADLLPEIKYPRTPGYRPGPEENPHNAWYYKTEVKGAPEGKLKGRTVALKDNVMLAGVPM</sequence>
<reference evidence="1" key="1">
    <citation type="submission" date="2018-05" db="EMBL/GenBank/DDBJ databases">
        <authorList>
            <person name="Lanie J.A."/>
            <person name="Ng W.-L."/>
            <person name="Kazmierczak K.M."/>
            <person name="Andrzejewski T.M."/>
            <person name="Davidsen T.M."/>
            <person name="Wayne K.J."/>
            <person name="Tettelin H."/>
            <person name="Glass J.I."/>
            <person name="Rusch D."/>
            <person name="Podicherti R."/>
            <person name="Tsui H.-C.T."/>
            <person name="Winkler M.E."/>
        </authorList>
    </citation>
    <scope>NUCLEOTIDE SEQUENCE</scope>
</reference>
<proteinExistence type="predicted"/>
<organism evidence="1">
    <name type="scientific">marine metagenome</name>
    <dbReference type="NCBI Taxonomy" id="408172"/>
    <lineage>
        <taxon>unclassified sequences</taxon>
        <taxon>metagenomes</taxon>
        <taxon>ecological metagenomes</taxon>
    </lineage>
</organism>
<evidence type="ECO:0008006" key="2">
    <source>
        <dbReference type="Google" id="ProtNLM"/>
    </source>
</evidence>
<protein>
    <recommendedName>
        <fullName evidence="2">Amidase domain-containing protein</fullName>
    </recommendedName>
</protein>
<accession>A0A383B0Q4</accession>
<name>A0A383B0Q4_9ZZZZ</name>
<evidence type="ECO:0000313" key="1">
    <source>
        <dbReference type="EMBL" id="SVE13461.1"/>
    </source>
</evidence>
<dbReference type="AlphaFoldDB" id="A0A383B0Q4"/>
<gene>
    <name evidence="1" type="ORF">METZ01_LOCUS466315</name>
</gene>